<evidence type="ECO:0000313" key="2">
    <source>
        <dbReference type="Proteomes" id="UP000299102"/>
    </source>
</evidence>
<accession>A0A4C1WUW2</accession>
<comment type="caution">
    <text evidence="1">The sequence shown here is derived from an EMBL/GenBank/DDBJ whole genome shotgun (WGS) entry which is preliminary data.</text>
</comment>
<keyword evidence="2" id="KW-1185">Reference proteome</keyword>
<evidence type="ECO:0008006" key="3">
    <source>
        <dbReference type="Google" id="ProtNLM"/>
    </source>
</evidence>
<gene>
    <name evidence="1" type="ORF">EVAR_36801_1</name>
</gene>
<dbReference type="Proteomes" id="UP000299102">
    <property type="component" value="Unassembled WGS sequence"/>
</dbReference>
<dbReference type="AlphaFoldDB" id="A0A4C1WUW2"/>
<proteinExistence type="predicted"/>
<dbReference type="OrthoDB" id="425681at2759"/>
<organism evidence="1 2">
    <name type="scientific">Eumeta variegata</name>
    <name type="common">Bagworm moth</name>
    <name type="synonym">Eumeta japonica</name>
    <dbReference type="NCBI Taxonomy" id="151549"/>
    <lineage>
        <taxon>Eukaryota</taxon>
        <taxon>Metazoa</taxon>
        <taxon>Ecdysozoa</taxon>
        <taxon>Arthropoda</taxon>
        <taxon>Hexapoda</taxon>
        <taxon>Insecta</taxon>
        <taxon>Pterygota</taxon>
        <taxon>Neoptera</taxon>
        <taxon>Endopterygota</taxon>
        <taxon>Lepidoptera</taxon>
        <taxon>Glossata</taxon>
        <taxon>Ditrysia</taxon>
        <taxon>Tineoidea</taxon>
        <taxon>Psychidae</taxon>
        <taxon>Oiketicinae</taxon>
        <taxon>Eumeta</taxon>
    </lineage>
</organism>
<dbReference type="EMBL" id="BGZK01000663">
    <property type="protein sequence ID" value="GBP55218.1"/>
    <property type="molecule type" value="Genomic_DNA"/>
</dbReference>
<sequence length="104" mass="11858">MDDLSVKFLLYADDQVILAPSACGLSVMVNKINDSVKKRSMKLDLVRIRNVPSKKSVLERRTRTEDCREPDFDELAGRRGREATAAIIDISTRYQYSFTVCVTR</sequence>
<protein>
    <recommendedName>
        <fullName evidence="3">Reverse transcriptase domain-containing protein</fullName>
    </recommendedName>
</protein>
<reference evidence="1 2" key="1">
    <citation type="journal article" date="2019" name="Commun. Biol.">
        <title>The bagworm genome reveals a unique fibroin gene that provides high tensile strength.</title>
        <authorList>
            <person name="Kono N."/>
            <person name="Nakamura H."/>
            <person name="Ohtoshi R."/>
            <person name="Tomita M."/>
            <person name="Numata K."/>
            <person name="Arakawa K."/>
        </authorList>
    </citation>
    <scope>NUCLEOTIDE SEQUENCE [LARGE SCALE GENOMIC DNA]</scope>
</reference>
<evidence type="ECO:0000313" key="1">
    <source>
        <dbReference type="EMBL" id="GBP55218.1"/>
    </source>
</evidence>
<name>A0A4C1WUW2_EUMVA</name>